<reference evidence="1 2" key="1">
    <citation type="submission" date="2017-05" db="EMBL/GenBank/DDBJ databases">
        <authorList>
            <person name="Varghese N."/>
            <person name="Submissions S."/>
        </authorList>
    </citation>
    <scope>NUCLEOTIDE SEQUENCE [LARGE SCALE GENOMIC DNA]</scope>
    <source>
        <strain evidence="1 2">DSM 21194</strain>
    </source>
</reference>
<dbReference type="Proteomes" id="UP000317593">
    <property type="component" value="Unassembled WGS sequence"/>
</dbReference>
<protein>
    <submittedName>
        <fullName evidence="1">Uncharacterized protein</fullName>
    </submittedName>
</protein>
<keyword evidence="2" id="KW-1185">Reference proteome</keyword>
<dbReference type="AlphaFoldDB" id="A0A521BW78"/>
<evidence type="ECO:0000313" key="2">
    <source>
        <dbReference type="Proteomes" id="UP000317593"/>
    </source>
</evidence>
<organism evidence="1 2">
    <name type="scientific">Fodinibius sediminis</name>
    <dbReference type="NCBI Taxonomy" id="1214077"/>
    <lineage>
        <taxon>Bacteria</taxon>
        <taxon>Pseudomonadati</taxon>
        <taxon>Balneolota</taxon>
        <taxon>Balneolia</taxon>
        <taxon>Balneolales</taxon>
        <taxon>Balneolaceae</taxon>
        <taxon>Fodinibius</taxon>
    </lineage>
</organism>
<sequence>MDNLDRMGLIEIKSETQIKTYGGRIFWGLLGAAIYDCIANHETFTKSFKEGYKDHS</sequence>
<dbReference type="EMBL" id="FXTH01000004">
    <property type="protein sequence ID" value="SMO51452.1"/>
    <property type="molecule type" value="Genomic_DNA"/>
</dbReference>
<name>A0A521BW78_9BACT</name>
<accession>A0A521BW78</accession>
<evidence type="ECO:0000313" key="1">
    <source>
        <dbReference type="EMBL" id="SMO51452.1"/>
    </source>
</evidence>
<proteinExistence type="predicted"/>
<dbReference type="RefSeq" id="WP_185958273.1">
    <property type="nucleotide sequence ID" value="NZ_FXTH01000004.1"/>
</dbReference>
<gene>
    <name evidence="1" type="ORF">SAMN06265218_10497</name>
</gene>